<evidence type="ECO:0000256" key="6">
    <source>
        <dbReference type="ARBA" id="ARBA00022786"/>
    </source>
</evidence>
<feature type="region of interest" description="Disordered" evidence="8">
    <location>
        <begin position="303"/>
        <end position="324"/>
    </location>
</feature>
<evidence type="ECO:0000256" key="7">
    <source>
        <dbReference type="ARBA" id="ARBA00022833"/>
    </source>
</evidence>
<dbReference type="SMART" id="SM00647">
    <property type="entry name" value="IBR"/>
    <property type="match status" value="2"/>
</dbReference>
<dbReference type="EMBL" id="GDRN01108665">
    <property type="protein sequence ID" value="JAI57184.1"/>
    <property type="molecule type" value="Transcribed_RNA"/>
</dbReference>
<dbReference type="SUPFAM" id="SSF57850">
    <property type="entry name" value="RING/U-box"/>
    <property type="match status" value="3"/>
</dbReference>
<dbReference type="PANTHER" id="PTHR22770">
    <property type="entry name" value="UBIQUITIN CONJUGATING ENZYME 7 INTERACTING PROTEIN-RELATED"/>
    <property type="match status" value="1"/>
</dbReference>
<dbReference type="InterPro" id="IPR051628">
    <property type="entry name" value="LUBAC_E3_Ligases"/>
</dbReference>
<dbReference type="PANTHER" id="PTHR22770:SF47">
    <property type="entry name" value="E3 UBIQUITIN-PROTEIN LIGASE RNF216"/>
    <property type="match status" value="1"/>
</dbReference>
<keyword evidence="4" id="KW-0677">Repeat</keyword>
<dbReference type="InterPro" id="IPR044066">
    <property type="entry name" value="TRIAD_supradom"/>
</dbReference>
<keyword evidence="5" id="KW-0863">Zinc-finger</keyword>
<dbReference type="Gene3D" id="1.20.120.1750">
    <property type="match status" value="1"/>
</dbReference>
<protein>
    <recommendedName>
        <fullName evidence="9">RING-type domain-containing protein</fullName>
    </recommendedName>
</protein>
<feature type="region of interest" description="Disordered" evidence="8">
    <location>
        <begin position="28"/>
        <end position="50"/>
    </location>
</feature>
<dbReference type="PROSITE" id="PS51873">
    <property type="entry name" value="TRIAD"/>
    <property type="match status" value="1"/>
</dbReference>
<dbReference type="CDD" id="cd20339">
    <property type="entry name" value="BRcat_RBR_RNF216"/>
    <property type="match status" value="1"/>
</dbReference>
<dbReference type="Gene3D" id="3.30.40.10">
    <property type="entry name" value="Zinc/RING finger domain, C3HC4 (zinc finger)"/>
    <property type="match status" value="1"/>
</dbReference>
<proteinExistence type="predicted"/>
<dbReference type="InterPro" id="IPR002867">
    <property type="entry name" value="IBR_dom"/>
</dbReference>
<keyword evidence="6" id="KW-0833">Ubl conjugation pathway</keyword>
<organism evidence="10">
    <name type="scientific">Scylla olivacea</name>
    <name type="common">Orange mud crab</name>
    <name type="synonym">Cancer olivacea</name>
    <dbReference type="NCBI Taxonomy" id="85551"/>
    <lineage>
        <taxon>Eukaryota</taxon>
        <taxon>Metazoa</taxon>
        <taxon>Ecdysozoa</taxon>
        <taxon>Arthropoda</taxon>
        <taxon>Crustacea</taxon>
        <taxon>Multicrustacea</taxon>
        <taxon>Malacostraca</taxon>
        <taxon>Eumalacostraca</taxon>
        <taxon>Eucarida</taxon>
        <taxon>Decapoda</taxon>
        <taxon>Pleocyemata</taxon>
        <taxon>Brachyura</taxon>
        <taxon>Eubrachyura</taxon>
        <taxon>Portunoidea</taxon>
        <taxon>Portunidae</taxon>
        <taxon>Portuninae</taxon>
        <taxon>Scylla</taxon>
    </lineage>
</organism>
<evidence type="ECO:0000256" key="5">
    <source>
        <dbReference type="ARBA" id="ARBA00022771"/>
    </source>
</evidence>
<evidence type="ECO:0000256" key="1">
    <source>
        <dbReference type="ARBA" id="ARBA00004906"/>
    </source>
</evidence>
<evidence type="ECO:0000256" key="2">
    <source>
        <dbReference type="ARBA" id="ARBA00022679"/>
    </source>
</evidence>
<evidence type="ECO:0000259" key="9">
    <source>
        <dbReference type="PROSITE" id="PS51873"/>
    </source>
</evidence>
<dbReference type="AlphaFoldDB" id="A0A0N7Z9W5"/>
<dbReference type="InterPro" id="IPR013083">
    <property type="entry name" value="Znf_RING/FYVE/PHD"/>
</dbReference>
<comment type="pathway">
    <text evidence="1">Protein modification; protein ubiquitination.</text>
</comment>
<accession>A0A0N7Z9W5</accession>
<evidence type="ECO:0000256" key="3">
    <source>
        <dbReference type="ARBA" id="ARBA00022723"/>
    </source>
</evidence>
<evidence type="ECO:0000256" key="8">
    <source>
        <dbReference type="SAM" id="MobiDB-lite"/>
    </source>
</evidence>
<reference evidence="10" key="1">
    <citation type="submission" date="2015-09" db="EMBL/GenBank/DDBJ databases">
        <title>Scylla olivacea transcriptome.</title>
        <authorList>
            <person name="Ikhwanuddin M."/>
        </authorList>
    </citation>
    <scope>NUCLEOTIDE SEQUENCE</scope>
</reference>
<dbReference type="GO" id="GO:0016740">
    <property type="term" value="F:transferase activity"/>
    <property type="evidence" value="ECO:0007669"/>
    <property type="project" value="UniProtKB-KW"/>
</dbReference>
<dbReference type="GO" id="GO:0008270">
    <property type="term" value="F:zinc ion binding"/>
    <property type="evidence" value="ECO:0007669"/>
    <property type="project" value="UniProtKB-KW"/>
</dbReference>
<dbReference type="InterPro" id="IPR047546">
    <property type="entry name" value="Rcat_RBR_RNF216"/>
</dbReference>
<name>A0A0N7Z9W5_SCYOL</name>
<dbReference type="InterPro" id="IPR047545">
    <property type="entry name" value="BRcat_RBR_RNF216"/>
</dbReference>
<dbReference type="Pfam" id="PF26200">
    <property type="entry name" value="Rcat_RNF216"/>
    <property type="match status" value="1"/>
</dbReference>
<evidence type="ECO:0000313" key="10">
    <source>
        <dbReference type="EMBL" id="JAI57184.1"/>
    </source>
</evidence>
<dbReference type="CDD" id="cd20353">
    <property type="entry name" value="Rcat_RBR_RNF216"/>
    <property type="match status" value="1"/>
</dbReference>
<sequence length="324" mass="36675">MEGVESEEPFRNTVEALLMCQRTEPRMSGHQKLLKQTHAARDREEAPPQETLGATAAPTFVLAASSNHVFECTICFEEAVPIKDVATCDALTNYHLFCIECIRKHVAALIGQGQSKFRCMNGYCEAEFSWRTLRRVMEPVVYRKVQERRQQEEVMAAGVENLVSCPFCCFMIIMPDPDNKVLECLNPECLKESCRMCKETSHIPLRCEEVEREAQKDARTMLENRMAEAMIRQCPKCGKRFVTEGGCNKMTCSCGTVMCYVCKKVITDGYNHFEQRGGVVSGKCPLWTNALTLHSGEVRQAAEQGKEELDPNLRLVHDPTQDMD</sequence>
<keyword evidence="2" id="KW-0808">Transferase</keyword>
<feature type="compositionally biased region" description="Basic and acidic residues" evidence="8">
    <location>
        <begin position="304"/>
        <end position="324"/>
    </location>
</feature>
<evidence type="ECO:0000256" key="4">
    <source>
        <dbReference type="ARBA" id="ARBA00022737"/>
    </source>
</evidence>
<keyword evidence="7" id="KW-0862">Zinc</keyword>
<keyword evidence="3" id="KW-0479">Metal-binding</keyword>
<feature type="domain" description="RING-type" evidence="9">
    <location>
        <begin position="68"/>
        <end position="284"/>
    </location>
</feature>